<dbReference type="SUPFAM" id="SSF56112">
    <property type="entry name" value="Protein kinase-like (PK-like)"/>
    <property type="match status" value="1"/>
</dbReference>
<dbReference type="Pfam" id="PF02260">
    <property type="entry name" value="FATC"/>
    <property type="match status" value="1"/>
</dbReference>
<dbReference type="SMART" id="SM01343">
    <property type="entry name" value="FATC"/>
    <property type="match status" value="1"/>
</dbReference>
<comment type="subcellular location">
    <subcellularLocation>
        <location evidence="1">Nucleus</location>
    </subcellularLocation>
</comment>
<dbReference type="PANTHER" id="PTHR37079:SF4">
    <property type="entry name" value="SERINE_THREONINE-PROTEIN KINASE ATM"/>
    <property type="match status" value="1"/>
</dbReference>
<dbReference type="Pfam" id="PF00454">
    <property type="entry name" value="PI3_PI4_kinase"/>
    <property type="match status" value="1"/>
</dbReference>
<accession>A0A915IL05</accession>
<dbReference type="Proteomes" id="UP000887565">
    <property type="component" value="Unplaced"/>
</dbReference>
<sequence>MAFEQGRLLPTPEQVPFRLTRDIVDGFGICGVEGIFRKTCERVMRILRDSKDILLPIVSVLLHDPVTHWSLSPSKLNRLQPEAVLSSSENLKREKEFVKINKNLPFPLKSQQNTEDYRLKKETINNENYETIIVENDKFYTEYPKKEFILTQLKKLSVGFAGNLLGMRERRPVKQGAYETNVHAERAVLQIREKLMGLEKNSVLSIEGQVSHLIQQSMDPINLCQMYFGWQAFL</sequence>
<dbReference type="InterPro" id="IPR003152">
    <property type="entry name" value="FATC_dom"/>
</dbReference>
<keyword evidence="6" id="KW-1185">Reference proteome</keyword>
<evidence type="ECO:0000256" key="1">
    <source>
        <dbReference type="ARBA" id="ARBA00004123"/>
    </source>
</evidence>
<dbReference type="Gene3D" id="1.10.1070.11">
    <property type="entry name" value="Phosphatidylinositol 3-/4-kinase, catalytic domain"/>
    <property type="match status" value="1"/>
</dbReference>
<dbReference type="GO" id="GO:0005634">
    <property type="term" value="C:nucleus"/>
    <property type="evidence" value="ECO:0007669"/>
    <property type="project" value="UniProtKB-SubCell"/>
</dbReference>
<evidence type="ECO:0000313" key="6">
    <source>
        <dbReference type="Proteomes" id="UP000887565"/>
    </source>
</evidence>
<dbReference type="PROSITE" id="PS51190">
    <property type="entry name" value="FATC"/>
    <property type="match status" value="1"/>
</dbReference>
<evidence type="ECO:0000256" key="2">
    <source>
        <dbReference type="ARBA" id="ARBA00022763"/>
    </source>
</evidence>
<feature type="domain" description="PI3K/PI4K catalytic" evidence="4">
    <location>
        <begin position="1"/>
        <end position="110"/>
    </location>
</feature>
<reference evidence="7" key="1">
    <citation type="submission" date="2022-11" db="UniProtKB">
        <authorList>
            <consortium name="WormBaseParasite"/>
        </authorList>
    </citation>
    <scope>IDENTIFICATION</scope>
</reference>
<keyword evidence="3" id="KW-0539">Nucleus</keyword>
<name>A0A915IL05_ROMCU</name>
<dbReference type="AlphaFoldDB" id="A0A915IL05"/>
<dbReference type="InterPro" id="IPR036940">
    <property type="entry name" value="PI3/4_kinase_cat_sf"/>
</dbReference>
<protein>
    <submittedName>
        <fullName evidence="7">Non-specific serine/threonine protein kinase</fullName>
    </submittedName>
</protein>
<dbReference type="WBParaSite" id="nRc.2.0.1.t14681-RA">
    <property type="protein sequence ID" value="nRc.2.0.1.t14681-RA"/>
    <property type="gene ID" value="nRc.2.0.1.g14681"/>
</dbReference>
<dbReference type="GO" id="GO:0004674">
    <property type="term" value="F:protein serine/threonine kinase activity"/>
    <property type="evidence" value="ECO:0007669"/>
    <property type="project" value="InterPro"/>
</dbReference>
<evidence type="ECO:0000259" key="5">
    <source>
        <dbReference type="PROSITE" id="PS51190"/>
    </source>
</evidence>
<dbReference type="InterPro" id="IPR000403">
    <property type="entry name" value="PI3/4_kinase_cat_dom"/>
</dbReference>
<dbReference type="GO" id="GO:0006974">
    <property type="term" value="P:DNA damage response"/>
    <property type="evidence" value="ECO:0007669"/>
    <property type="project" value="UniProtKB-KW"/>
</dbReference>
<keyword evidence="2" id="KW-0227">DNA damage</keyword>
<organism evidence="6 7">
    <name type="scientific">Romanomermis culicivorax</name>
    <name type="common">Nematode worm</name>
    <dbReference type="NCBI Taxonomy" id="13658"/>
    <lineage>
        <taxon>Eukaryota</taxon>
        <taxon>Metazoa</taxon>
        <taxon>Ecdysozoa</taxon>
        <taxon>Nematoda</taxon>
        <taxon>Enoplea</taxon>
        <taxon>Dorylaimia</taxon>
        <taxon>Mermithida</taxon>
        <taxon>Mermithoidea</taxon>
        <taxon>Mermithidae</taxon>
        <taxon>Romanomermis</taxon>
    </lineage>
</organism>
<dbReference type="InterPro" id="IPR011009">
    <property type="entry name" value="Kinase-like_dom_sf"/>
</dbReference>
<evidence type="ECO:0000256" key="3">
    <source>
        <dbReference type="ARBA" id="ARBA00023242"/>
    </source>
</evidence>
<proteinExistence type="predicted"/>
<dbReference type="PROSITE" id="PS50290">
    <property type="entry name" value="PI3_4_KINASE_3"/>
    <property type="match status" value="1"/>
</dbReference>
<evidence type="ECO:0000313" key="7">
    <source>
        <dbReference type="WBParaSite" id="nRc.2.0.1.t14681-RA"/>
    </source>
</evidence>
<feature type="domain" description="FATC" evidence="5">
    <location>
        <begin position="202"/>
        <end position="234"/>
    </location>
</feature>
<evidence type="ECO:0000259" key="4">
    <source>
        <dbReference type="PROSITE" id="PS50290"/>
    </source>
</evidence>
<dbReference type="PANTHER" id="PTHR37079">
    <property type="entry name" value="SERINE/THREONINE-PROTEIN KINASE ATM"/>
    <property type="match status" value="1"/>
</dbReference>
<dbReference type="InterPro" id="IPR038980">
    <property type="entry name" value="ATM_plant"/>
</dbReference>